<evidence type="ECO:0000313" key="2">
    <source>
        <dbReference type="EMBL" id="SFL00718.1"/>
    </source>
</evidence>
<gene>
    <name evidence="2" type="ORF">SAMN04487950_1900</name>
</gene>
<dbReference type="EMBL" id="FOTC01000002">
    <property type="protein sequence ID" value="SFL00718.1"/>
    <property type="molecule type" value="Genomic_DNA"/>
</dbReference>
<feature type="compositionally biased region" description="Acidic residues" evidence="1">
    <location>
        <begin position="79"/>
        <end position="113"/>
    </location>
</feature>
<dbReference type="Proteomes" id="UP000199607">
    <property type="component" value="Unassembled WGS sequence"/>
</dbReference>
<evidence type="ECO:0000313" key="3">
    <source>
        <dbReference type="Proteomes" id="UP000199607"/>
    </source>
</evidence>
<name>A0A1I4E4F2_9EURY</name>
<proteinExistence type="predicted"/>
<protein>
    <submittedName>
        <fullName evidence="2">Uncharacterized protein</fullName>
    </submittedName>
</protein>
<sequence>MSTTPLLNVVQLFSSADDGDTDIVNAVMSGEMDLPSAIEALAELDDAELKKQLLSAAVVGGFTLIDRKRKSRSGASESADSDESDDTEASVEADDEESITVDVDEDEEEADEESSSRLVTLPRLAFLGVAAGVTYAVVKYRQSGADDTAQSTFDDVDDGGHQAGLAVDDEADEDDEDAETEEVLAEDDVVEEADDDEAVDEDSSDEDGDSDEDDENDES</sequence>
<keyword evidence="3" id="KW-1185">Reference proteome</keyword>
<dbReference type="STRING" id="553466.SAMN04487950_1900"/>
<accession>A0A1I4E4F2</accession>
<reference evidence="3" key="1">
    <citation type="submission" date="2016-10" db="EMBL/GenBank/DDBJ databases">
        <authorList>
            <person name="Varghese N."/>
            <person name="Submissions S."/>
        </authorList>
    </citation>
    <scope>NUCLEOTIDE SEQUENCE [LARGE SCALE GENOMIC DNA]</scope>
    <source>
        <strain evidence="3">CGMCC 1.7738</strain>
    </source>
</reference>
<organism evidence="2 3">
    <name type="scientific">Halogranum rubrum</name>
    <dbReference type="NCBI Taxonomy" id="553466"/>
    <lineage>
        <taxon>Archaea</taxon>
        <taxon>Methanobacteriati</taxon>
        <taxon>Methanobacteriota</taxon>
        <taxon>Stenosarchaea group</taxon>
        <taxon>Halobacteria</taxon>
        <taxon>Halobacteriales</taxon>
        <taxon>Haloferacaceae</taxon>
    </lineage>
</organism>
<feature type="compositionally biased region" description="Acidic residues" evidence="1">
    <location>
        <begin position="167"/>
        <end position="219"/>
    </location>
</feature>
<dbReference type="AlphaFoldDB" id="A0A1I4E4F2"/>
<feature type="region of interest" description="Disordered" evidence="1">
    <location>
        <begin position="144"/>
        <end position="219"/>
    </location>
</feature>
<dbReference type="RefSeq" id="WP_089868781.1">
    <property type="nucleotide sequence ID" value="NZ_FOTC01000002.1"/>
</dbReference>
<feature type="region of interest" description="Disordered" evidence="1">
    <location>
        <begin position="70"/>
        <end position="117"/>
    </location>
</feature>
<evidence type="ECO:0000256" key="1">
    <source>
        <dbReference type="SAM" id="MobiDB-lite"/>
    </source>
</evidence>